<evidence type="ECO:0000313" key="14">
    <source>
        <dbReference type="Proteomes" id="UP000066624"/>
    </source>
</evidence>
<evidence type="ECO:0000256" key="9">
    <source>
        <dbReference type="ARBA" id="ARBA00022691"/>
    </source>
</evidence>
<dbReference type="Gene3D" id="3.40.1280.10">
    <property type="match status" value="1"/>
</dbReference>
<comment type="similarity">
    <text evidence="2 12">Belongs to the RNA methyltransferase RsmE family.</text>
</comment>
<gene>
    <name evidence="13" type="ORF">WM2015_555</name>
</gene>
<evidence type="ECO:0000256" key="5">
    <source>
        <dbReference type="ARBA" id="ARBA00022490"/>
    </source>
</evidence>
<dbReference type="AlphaFoldDB" id="A0A0K0XTI8"/>
<dbReference type="InterPro" id="IPR006700">
    <property type="entry name" value="RsmE"/>
</dbReference>
<comment type="subcellular location">
    <subcellularLocation>
        <location evidence="1 12">Cytoplasm</location>
    </subcellularLocation>
</comment>
<sequence>MRRIRLYDDQPMAAGQALELGSGPAKHLLRVLRRQLGDEVVLFNGDGQEYEGRIVELIGKNGCRIEIDRAVRPPVESPLDIVLAQAIARGERMDWAIQKAVELGVTAIQPVFSERCEVRLDERREAKRLAHWQGVVVAACEQSGRARVPEVHSPIPLDQLEPGKAVGLYLDPEADLRPAELQIESGRTILIAIGPEGGFSQQECDALSRRGFRGLRLGPRVLRTETAGAAAIAMLQTRFGDW</sequence>
<organism evidence="13 14">
    <name type="scientific">Wenzhouxiangella marina</name>
    <dbReference type="NCBI Taxonomy" id="1579979"/>
    <lineage>
        <taxon>Bacteria</taxon>
        <taxon>Pseudomonadati</taxon>
        <taxon>Pseudomonadota</taxon>
        <taxon>Gammaproteobacteria</taxon>
        <taxon>Chromatiales</taxon>
        <taxon>Wenzhouxiangellaceae</taxon>
        <taxon>Wenzhouxiangella</taxon>
    </lineage>
</organism>
<evidence type="ECO:0000256" key="8">
    <source>
        <dbReference type="ARBA" id="ARBA00022679"/>
    </source>
</evidence>
<evidence type="ECO:0000256" key="1">
    <source>
        <dbReference type="ARBA" id="ARBA00004496"/>
    </source>
</evidence>
<evidence type="ECO:0000313" key="13">
    <source>
        <dbReference type="EMBL" id="AKS40937.1"/>
    </source>
</evidence>
<keyword evidence="6 12" id="KW-0698">rRNA processing</keyword>
<dbReference type="PIRSF" id="PIRSF015601">
    <property type="entry name" value="MTase_slr0722"/>
    <property type="match status" value="1"/>
</dbReference>
<dbReference type="RefSeq" id="WP_049724611.1">
    <property type="nucleotide sequence ID" value="NZ_CP012154.1"/>
</dbReference>
<evidence type="ECO:0000256" key="11">
    <source>
        <dbReference type="ARBA" id="ARBA00047944"/>
    </source>
</evidence>
<evidence type="ECO:0000256" key="10">
    <source>
        <dbReference type="ARBA" id="ARBA00025699"/>
    </source>
</evidence>
<dbReference type="EC" id="2.1.1.193" evidence="3 12"/>
<protein>
    <recommendedName>
        <fullName evidence="4 12">Ribosomal RNA small subunit methyltransferase E</fullName>
        <ecNumber evidence="3 12">2.1.1.193</ecNumber>
    </recommendedName>
</protein>
<comment type="function">
    <text evidence="10 12">Specifically methylates the N3 position of the uracil ring of uridine 1498 (m3U1498) in 16S rRNA. Acts on the fully assembled 30S ribosomal subunit.</text>
</comment>
<keyword evidence="9 12" id="KW-0949">S-adenosyl-L-methionine</keyword>
<evidence type="ECO:0000256" key="4">
    <source>
        <dbReference type="ARBA" id="ARBA00013673"/>
    </source>
</evidence>
<dbReference type="InterPro" id="IPR046886">
    <property type="entry name" value="RsmE_MTase_dom"/>
</dbReference>
<dbReference type="GO" id="GO:0070475">
    <property type="term" value="P:rRNA base methylation"/>
    <property type="evidence" value="ECO:0007669"/>
    <property type="project" value="TreeGrafter"/>
</dbReference>
<proteinExistence type="inferred from homology"/>
<dbReference type="InterPro" id="IPR046887">
    <property type="entry name" value="RsmE_PUA-like"/>
</dbReference>
<keyword evidence="8 12" id="KW-0808">Transferase</keyword>
<keyword evidence="7 12" id="KW-0489">Methyltransferase</keyword>
<dbReference type="Pfam" id="PF20260">
    <property type="entry name" value="PUA_4"/>
    <property type="match status" value="1"/>
</dbReference>
<dbReference type="CDD" id="cd18084">
    <property type="entry name" value="RsmE-like"/>
    <property type="match status" value="1"/>
</dbReference>
<keyword evidence="5 12" id="KW-0963">Cytoplasm</keyword>
<accession>A0A0K0XTI8</accession>
<dbReference type="PANTHER" id="PTHR30027">
    <property type="entry name" value="RIBOSOMAL RNA SMALL SUBUNIT METHYLTRANSFERASE E"/>
    <property type="match status" value="1"/>
</dbReference>
<evidence type="ECO:0000256" key="12">
    <source>
        <dbReference type="PIRNR" id="PIRNR015601"/>
    </source>
</evidence>
<dbReference type="OrthoDB" id="9815641at2"/>
<dbReference type="GO" id="GO:0005737">
    <property type="term" value="C:cytoplasm"/>
    <property type="evidence" value="ECO:0007669"/>
    <property type="project" value="UniProtKB-SubCell"/>
</dbReference>
<dbReference type="InterPro" id="IPR029026">
    <property type="entry name" value="tRNA_m1G_MTases_N"/>
</dbReference>
<dbReference type="PANTHER" id="PTHR30027:SF3">
    <property type="entry name" value="16S RRNA (URACIL(1498)-N(3))-METHYLTRANSFERASE"/>
    <property type="match status" value="1"/>
</dbReference>
<reference evidence="13 14" key="1">
    <citation type="submission" date="2015-07" db="EMBL/GenBank/DDBJ databases">
        <authorList>
            <person name="Noorani M."/>
        </authorList>
    </citation>
    <scope>NUCLEOTIDE SEQUENCE [LARGE SCALE GENOMIC DNA]</scope>
    <source>
        <strain evidence="13 14">KCTC 42284</strain>
    </source>
</reference>
<dbReference type="InterPro" id="IPR029028">
    <property type="entry name" value="Alpha/beta_knot_MTases"/>
</dbReference>
<dbReference type="Pfam" id="PF04452">
    <property type="entry name" value="Methyltrans_RNA"/>
    <property type="match status" value="1"/>
</dbReference>
<dbReference type="KEGG" id="wma:WM2015_555"/>
<dbReference type="EMBL" id="CP012154">
    <property type="protein sequence ID" value="AKS40937.1"/>
    <property type="molecule type" value="Genomic_DNA"/>
</dbReference>
<dbReference type="InterPro" id="IPR015947">
    <property type="entry name" value="PUA-like_sf"/>
</dbReference>
<comment type="catalytic activity">
    <reaction evidence="11 12">
        <text>uridine(1498) in 16S rRNA + S-adenosyl-L-methionine = N(3)-methyluridine(1498) in 16S rRNA + S-adenosyl-L-homocysteine + H(+)</text>
        <dbReference type="Rhea" id="RHEA:42920"/>
        <dbReference type="Rhea" id="RHEA-COMP:10283"/>
        <dbReference type="Rhea" id="RHEA-COMP:10284"/>
        <dbReference type="ChEBI" id="CHEBI:15378"/>
        <dbReference type="ChEBI" id="CHEBI:57856"/>
        <dbReference type="ChEBI" id="CHEBI:59789"/>
        <dbReference type="ChEBI" id="CHEBI:65315"/>
        <dbReference type="ChEBI" id="CHEBI:74502"/>
        <dbReference type="EC" id="2.1.1.193"/>
    </reaction>
</comment>
<evidence type="ECO:0000256" key="6">
    <source>
        <dbReference type="ARBA" id="ARBA00022552"/>
    </source>
</evidence>
<dbReference type="SUPFAM" id="SSF75217">
    <property type="entry name" value="alpha/beta knot"/>
    <property type="match status" value="1"/>
</dbReference>
<dbReference type="STRING" id="1579979.WM2015_555"/>
<dbReference type="PATRIC" id="fig|1579979.3.peg.560"/>
<dbReference type="NCBIfam" id="NF008692">
    <property type="entry name" value="PRK11713.1-5"/>
    <property type="match status" value="1"/>
</dbReference>
<dbReference type="GO" id="GO:0070042">
    <property type="term" value="F:rRNA (uridine-N3-)-methyltransferase activity"/>
    <property type="evidence" value="ECO:0007669"/>
    <property type="project" value="TreeGrafter"/>
</dbReference>
<dbReference type="Gene3D" id="2.40.240.20">
    <property type="entry name" value="Hypothetical PUA domain-like, domain 1"/>
    <property type="match status" value="1"/>
</dbReference>
<dbReference type="SUPFAM" id="SSF88697">
    <property type="entry name" value="PUA domain-like"/>
    <property type="match status" value="1"/>
</dbReference>
<dbReference type="NCBIfam" id="TIGR00046">
    <property type="entry name" value="RsmE family RNA methyltransferase"/>
    <property type="match status" value="1"/>
</dbReference>
<evidence type="ECO:0000256" key="2">
    <source>
        <dbReference type="ARBA" id="ARBA00005528"/>
    </source>
</evidence>
<dbReference type="Proteomes" id="UP000066624">
    <property type="component" value="Chromosome"/>
</dbReference>
<evidence type="ECO:0000256" key="3">
    <source>
        <dbReference type="ARBA" id="ARBA00012328"/>
    </source>
</evidence>
<keyword evidence="14" id="KW-1185">Reference proteome</keyword>
<name>A0A0K0XTI8_9GAMM</name>
<evidence type="ECO:0000256" key="7">
    <source>
        <dbReference type="ARBA" id="ARBA00022603"/>
    </source>
</evidence>